<reference evidence="1 2" key="1">
    <citation type="journal article" date="2019" name="Sci. Rep.">
        <title>Orb-weaving spider Araneus ventricosus genome elucidates the spidroin gene catalogue.</title>
        <authorList>
            <person name="Kono N."/>
            <person name="Nakamura H."/>
            <person name="Ohtoshi R."/>
            <person name="Moran D.A.P."/>
            <person name="Shinohara A."/>
            <person name="Yoshida Y."/>
            <person name="Fujiwara M."/>
            <person name="Mori M."/>
            <person name="Tomita M."/>
            <person name="Arakawa K."/>
        </authorList>
    </citation>
    <scope>NUCLEOTIDE SEQUENCE [LARGE SCALE GENOMIC DNA]</scope>
</reference>
<keyword evidence="2" id="KW-1185">Reference proteome</keyword>
<name>A0A4Y2KKV7_ARAVE</name>
<protein>
    <submittedName>
        <fullName evidence="1">Uncharacterized protein</fullName>
    </submittedName>
</protein>
<sequence>MQPRAMKRDDR</sequence>
<evidence type="ECO:0000313" key="2">
    <source>
        <dbReference type="Proteomes" id="UP000499080"/>
    </source>
</evidence>
<accession>A0A4Y2KKV7</accession>
<feature type="non-terminal residue" evidence="1">
    <location>
        <position position="11"/>
    </location>
</feature>
<dbReference type="Proteomes" id="UP000499080">
    <property type="component" value="Unassembled WGS sequence"/>
</dbReference>
<proteinExistence type="predicted"/>
<dbReference type="EMBL" id="BGPR01004753">
    <property type="protein sequence ID" value="GBN02978.1"/>
    <property type="molecule type" value="Genomic_DNA"/>
</dbReference>
<evidence type="ECO:0000313" key="1">
    <source>
        <dbReference type="EMBL" id="GBN02978.1"/>
    </source>
</evidence>
<comment type="caution">
    <text evidence="1">The sequence shown here is derived from an EMBL/GenBank/DDBJ whole genome shotgun (WGS) entry which is preliminary data.</text>
</comment>
<gene>
    <name evidence="1" type="primary">R1A1-elementORF2_716</name>
    <name evidence="1" type="ORF">AVEN_255934_1</name>
</gene>
<organism evidence="1 2">
    <name type="scientific">Araneus ventricosus</name>
    <name type="common">Orbweaver spider</name>
    <name type="synonym">Epeira ventricosa</name>
    <dbReference type="NCBI Taxonomy" id="182803"/>
    <lineage>
        <taxon>Eukaryota</taxon>
        <taxon>Metazoa</taxon>
        <taxon>Ecdysozoa</taxon>
        <taxon>Arthropoda</taxon>
        <taxon>Chelicerata</taxon>
        <taxon>Arachnida</taxon>
        <taxon>Araneae</taxon>
        <taxon>Araneomorphae</taxon>
        <taxon>Entelegynae</taxon>
        <taxon>Araneoidea</taxon>
        <taxon>Araneidae</taxon>
        <taxon>Araneus</taxon>
    </lineage>
</organism>